<evidence type="ECO:0000313" key="2">
    <source>
        <dbReference type="EMBL" id="GEL10539.1"/>
    </source>
</evidence>
<dbReference type="RefSeq" id="WP_066328202.1">
    <property type="nucleotide sequence ID" value="NZ_BJVF01000001.1"/>
</dbReference>
<dbReference type="GO" id="GO:0051536">
    <property type="term" value="F:iron-sulfur cluster binding"/>
    <property type="evidence" value="ECO:0007669"/>
    <property type="project" value="InterPro"/>
</dbReference>
<reference evidence="4 6" key="3">
    <citation type="submission" date="2016-10" db="EMBL/GenBank/DDBJ databases">
        <authorList>
            <person name="Varghese N."/>
            <person name="Submissions S."/>
        </authorList>
    </citation>
    <scope>NUCLEOTIDE SEQUENCE [LARGE SCALE GENOMIC DNA]</scope>
    <source>
        <strain evidence="4 6">Gm-149</strain>
    </source>
</reference>
<sequence length="110" mass="12063">MEKELKNINFTVIENGIQIPITTRHGSYPNLMYLLKEELQLESFGECGGVGRCATCVVKTSGITGNSAVKDRNEPATLSKLGFNEANIRLSCQIYITADLNGAEIKILEI</sequence>
<feature type="domain" description="2Fe-2S ferredoxin-type" evidence="1">
    <location>
        <begin position="35"/>
        <end position="97"/>
    </location>
</feature>
<dbReference type="InterPro" id="IPR036010">
    <property type="entry name" value="2Fe-2S_ferredoxin-like_sf"/>
</dbReference>
<dbReference type="EMBL" id="BJVF01000001">
    <property type="protein sequence ID" value="GEL10539.1"/>
    <property type="molecule type" value="Genomic_DNA"/>
</dbReference>
<evidence type="ECO:0000313" key="5">
    <source>
        <dbReference type="Proteomes" id="UP000093226"/>
    </source>
</evidence>
<organism evidence="3 5">
    <name type="scientific">Flavobacterium glycines</name>
    <dbReference type="NCBI Taxonomy" id="551990"/>
    <lineage>
        <taxon>Bacteria</taxon>
        <taxon>Pseudomonadati</taxon>
        <taxon>Bacteroidota</taxon>
        <taxon>Flavobacteriia</taxon>
        <taxon>Flavobacteriales</taxon>
        <taxon>Flavobacteriaceae</taxon>
        <taxon>Flavobacterium</taxon>
    </lineage>
</organism>
<reference evidence="2 7" key="4">
    <citation type="submission" date="2019-07" db="EMBL/GenBank/DDBJ databases">
        <title>Whole genome shotgun sequence of Flavobacterium glycines NBRC 105008.</title>
        <authorList>
            <person name="Hosoyama A."/>
            <person name="Uohara A."/>
            <person name="Ohji S."/>
            <person name="Ichikawa N."/>
        </authorList>
    </citation>
    <scope>NUCLEOTIDE SEQUENCE [LARGE SCALE GENOMIC DNA]</scope>
    <source>
        <strain evidence="2 7">NBRC 105008</strain>
    </source>
</reference>
<comment type="caution">
    <text evidence="3">The sequence shown here is derived from an EMBL/GenBank/DDBJ whole genome shotgun (WGS) entry which is preliminary data.</text>
</comment>
<keyword evidence="6" id="KW-1185">Reference proteome</keyword>
<gene>
    <name evidence="3" type="ORF">FBGL_09740</name>
    <name evidence="2" type="ORF">FGL01_12780</name>
    <name evidence="4" type="ORF">SAMN05192550_0421</name>
</gene>
<evidence type="ECO:0000313" key="6">
    <source>
        <dbReference type="Proteomes" id="UP000182367"/>
    </source>
</evidence>
<name>A0A1B9DPB3_9FLAO</name>
<reference evidence="3" key="2">
    <citation type="submission" date="2016-03" db="EMBL/GenBank/DDBJ databases">
        <authorList>
            <person name="Ploux O."/>
        </authorList>
    </citation>
    <scope>NUCLEOTIDE SEQUENCE</scope>
    <source>
        <strain evidence="3">NBRC 105008</strain>
    </source>
</reference>
<dbReference type="EMBL" id="FNEO01000001">
    <property type="protein sequence ID" value="SDI64020.1"/>
    <property type="molecule type" value="Genomic_DNA"/>
</dbReference>
<dbReference type="InterPro" id="IPR012675">
    <property type="entry name" value="Beta-grasp_dom_sf"/>
</dbReference>
<dbReference type="STRING" id="551990.SAMN05192550_0421"/>
<reference evidence="5" key="1">
    <citation type="submission" date="2016-03" db="EMBL/GenBank/DDBJ databases">
        <title>Draft genome sequence of Paenibacillus glacialis DSM 22343.</title>
        <authorList>
            <person name="Shin S.-K."/>
            <person name="Yi H."/>
        </authorList>
    </citation>
    <scope>NUCLEOTIDE SEQUENCE [LARGE SCALE GENOMIC DNA]</scope>
    <source>
        <strain evidence="5">NBRC 105008</strain>
    </source>
</reference>
<proteinExistence type="predicted"/>
<evidence type="ECO:0000313" key="3">
    <source>
        <dbReference type="EMBL" id="OCB71511.1"/>
    </source>
</evidence>
<evidence type="ECO:0000259" key="1">
    <source>
        <dbReference type="Pfam" id="PF00111"/>
    </source>
</evidence>
<dbReference type="Pfam" id="PF00111">
    <property type="entry name" value="Fer2"/>
    <property type="match status" value="1"/>
</dbReference>
<protein>
    <submittedName>
        <fullName evidence="4">Ferredoxin, 2Fe-2S</fullName>
    </submittedName>
</protein>
<dbReference type="Gene3D" id="3.10.20.30">
    <property type="match status" value="1"/>
</dbReference>
<dbReference type="InterPro" id="IPR001041">
    <property type="entry name" value="2Fe-2S_ferredoxin-type"/>
</dbReference>
<accession>A0A1B9DPB3</accession>
<dbReference type="Proteomes" id="UP000093226">
    <property type="component" value="Unassembled WGS sequence"/>
</dbReference>
<dbReference type="EMBL" id="LVEO01000018">
    <property type="protein sequence ID" value="OCB71511.1"/>
    <property type="molecule type" value="Genomic_DNA"/>
</dbReference>
<evidence type="ECO:0000313" key="4">
    <source>
        <dbReference type="EMBL" id="SDI64020.1"/>
    </source>
</evidence>
<dbReference type="AlphaFoldDB" id="A0A1B9DPB3"/>
<evidence type="ECO:0000313" key="7">
    <source>
        <dbReference type="Proteomes" id="UP000321579"/>
    </source>
</evidence>
<dbReference type="OrthoDB" id="9799640at2"/>
<dbReference type="Proteomes" id="UP000321579">
    <property type="component" value="Unassembled WGS sequence"/>
</dbReference>
<dbReference type="SUPFAM" id="SSF54292">
    <property type="entry name" value="2Fe-2S ferredoxin-like"/>
    <property type="match status" value="1"/>
</dbReference>
<dbReference type="Proteomes" id="UP000182367">
    <property type="component" value="Unassembled WGS sequence"/>
</dbReference>